<dbReference type="FunFam" id="3.40.30.10:FF:000016">
    <property type="entry name" value="Glutathione S-transferase F2"/>
    <property type="match status" value="1"/>
</dbReference>
<reference evidence="7 8" key="1">
    <citation type="journal article" date="2016" name="Mol. Biol. Evol.">
        <title>Comparative Genomics of Early-Diverging Mushroom-Forming Fungi Provides Insights into the Origins of Lignocellulose Decay Capabilities.</title>
        <authorList>
            <person name="Nagy L.G."/>
            <person name="Riley R."/>
            <person name="Tritt A."/>
            <person name="Adam C."/>
            <person name="Daum C."/>
            <person name="Floudas D."/>
            <person name="Sun H."/>
            <person name="Yadav J.S."/>
            <person name="Pangilinan J."/>
            <person name="Larsson K.H."/>
            <person name="Matsuura K."/>
            <person name="Barry K."/>
            <person name="Labutti K."/>
            <person name="Kuo R."/>
            <person name="Ohm R.A."/>
            <person name="Bhattacharya S.S."/>
            <person name="Shirouzu T."/>
            <person name="Yoshinaga Y."/>
            <person name="Martin F.M."/>
            <person name="Grigoriev I.V."/>
            <person name="Hibbett D.S."/>
        </authorList>
    </citation>
    <scope>NUCLEOTIDE SEQUENCE [LARGE SCALE GENOMIC DNA]</scope>
    <source>
        <strain evidence="7 8">CBS 109695</strain>
    </source>
</reference>
<gene>
    <name evidence="7" type="ORF">FIBSPDRAFT_796721</name>
</gene>
<dbReference type="SUPFAM" id="SSF47616">
    <property type="entry name" value="GST C-terminal domain-like"/>
    <property type="match status" value="1"/>
</dbReference>
<dbReference type="GO" id="GO:0006749">
    <property type="term" value="P:glutathione metabolic process"/>
    <property type="evidence" value="ECO:0007669"/>
    <property type="project" value="TreeGrafter"/>
</dbReference>
<comment type="similarity">
    <text evidence="1">Belongs to the GST superfamily. Phi family.</text>
</comment>
<evidence type="ECO:0000259" key="5">
    <source>
        <dbReference type="PROSITE" id="PS50404"/>
    </source>
</evidence>
<dbReference type="STRING" id="436010.A0A166D8N2"/>
<evidence type="ECO:0000313" key="7">
    <source>
        <dbReference type="EMBL" id="KZP14440.1"/>
    </source>
</evidence>
<dbReference type="PROSITE" id="PS50405">
    <property type="entry name" value="GST_CTER"/>
    <property type="match status" value="1"/>
</dbReference>
<feature type="domain" description="GST C-terminal" evidence="6">
    <location>
        <begin position="89"/>
        <end position="211"/>
    </location>
</feature>
<dbReference type="SUPFAM" id="SSF52833">
    <property type="entry name" value="Thioredoxin-like"/>
    <property type="match status" value="1"/>
</dbReference>
<dbReference type="InterPro" id="IPR040079">
    <property type="entry name" value="Glutathione_S-Trfase"/>
</dbReference>
<evidence type="ECO:0000256" key="3">
    <source>
        <dbReference type="ARBA" id="ARBA00022679"/>
    </source>
</evidence>
<dbReference type="EC" id="2.5.1.18" evidence="2"/>
<organism evidence="7 8">
    <name type="scientific">Athelia psychrophila</name>
    <dbReference type="NCBI Taxonomy" id="1759441"/>
    <lineage>
        <taxon>Eukaryota</taxon>
        <taxon>Fungi</taxon>
        <taxon>Dikarya</taxon>
        <taxon>Basidiomycota</taxon>
        <taxon>Agaricomycotina</taxon>
        <taxon>Agaricomycetes</taxon>
        <taxon>Agaricomycetidae</taxon>
        <taxon>Atheliales</taxon>
        <taxon>Atheliaceae</taxon>
        <taxon>Athelia</taxon>
    </lineage>
</organism>
<dbReference type="PANTHER" id="PTHR43900:SF3">
    <property type="entry name" value="GLUTATHIONE S-TRANSFERASE RHO"/>
    <property type="match status" value="1"/>
</dbReference>
<feature type="domain" description="GST N-terminal" evidence="5">
    <location>
        <begin position="1"/>
        <end position="82"/>
    </location>
</feature>
<dbReference type="InterPro" id="IPR010987">
    <property type="entry name" value="Glutathione-S-Trfase_C-like"/>
</dbReference>
<protein>
    <recommendedName>
        <fullName evidence="2">glutathione transferase</fullName>
        <ecNumber evidence="2">2.5.1.18</ecNumber>
    </recommendedName>
</protein>
<dbReference type="InterPro" id="IPR036282">
    <property type="entry name" value="Glutathione-S-Trfase_C_sf"/>
</dbReference>
<dbReference type="GO" id="GO:0004364">
    <property type="term" value="F:glutathione transferase activity"/>
    <property type="evidence" value="ECO:0007669"/>
    <property type="project" value="UniProtKB-EC"/>
</dbReference>
<name>A0A166D8N2_9AGAM</name>
<dbReference type="Proteomes" id="UP000076532">
    <property type="component" value="Unassembled WGS sequence"/>
</dbReference>
<dbReference type="InterPro" id="IPR004045">
    <property type="entry name" value="Glutathione_S-Trfase_N"/>
</dbReference>
<dbReference type="GO" id="GO:0043295">
    <property type="term" value="F:glutathione binding"/>
    <property type="evidence" value="ECO:0007669"/>
    <property type="project" value="TreeGrafter"/>
</dbReference>
<sequence>MVLTLYGYPISPSTKRVAVVLKEMDIAFTFVPIDIAKGEQKLPEFVKNQPFGQVPYIDDNGFQLYESRAIGRYLAAKYPAQGPTLLPTELKARALFEQAASVEVANFDPAALGLAVEKIFKKVFAGLDADEAKVAEYTATLGEKLDVYELILSQQTYVAGNEITLADLFHLPDASMVKDINPELIASRPHVAQWLERLQARPAWVAVKDGL</sequence>
<evidence type="ECO:0000256" key="2">
    <source>
        <dbReference type="ARBA" id="ARBA00012452"/>
    </source>
</evidence>
<comment type="catalytic activity">
    <reaction evidence="4">
        <text>RX + glutathione = an S-substituted glutathione + a halide anion + H(+)</text>
        <dbReference type="Rhea" id="RHEA:16437"/>
        <dbReference type="ChEBI" id="CHEBI:15378"/>
        <dbReference type="ChEBI" id="CHEBI:16042"/>
        <dbReference type="ChEBI" id="CHEBI:17792"/>
        <dbReference type="ChEBI" id="CHEBI:57925"/>
        <dbReference type="ChEBI" id="CHEBI:90779"/>
        <dbReference type="EC" id="2.5.1.18"/>
    </reaction>
</comment>
<dbReference type="GO" id="GO:0005737">
    <property type="term" value="C:cytoplasm"/>
    <property type="evidence" value="ECO:0007669"/>
    <property type="project" value="TreeGrafter"/>
</dbReference>
<dbReference type="Pfam" id="PF00043">
    <property type="entry name" value="GST_C"/>
    <property type="match status" value="1"/>
</dbReference>
<dbReference type="PROSITE" id="PS50404">
    <property type="entry name" value="GST_NTER"/>
    <property type="match status" value="1"/>
</dbReference>
<keyword evidence="8" id="KW-1185">Reference proteome</keyword>
<dbReference type="EMBL" id="KV417617">
    <property type="protein sequence ID" value="KZP14440.1"/>
    <property type="molecule type" value="Genomic_DNA"/>
</dbReference>
<evidence type="ECO:0000256" key="4">
    <source>
        <dbReference type="ARBA" id="ARBA00047960"/>
    </source>
</evidence>
<dbReference type="Pfam" id="PF02798">
    <property type="entry name" value="GST_N"/>
    <property type="match status" value="1"/>
</dbReference>
<dbReference type="FunFam" id="1.20.1050.10:FF:000004">
    <property type="entry name" value="Glutathione S-transferase F2"/>
    <property type="match status" value="1"/>
</dbReference>
<evidence type="ECO:0000259" key="6">
    <source>
        <dbReference type="PROSITE" id="PS50405"/>
    </source>
</evidence>
<evidence type="ECO:0000313" key="8">
    <source>
        <dbReference type="Proteomes" id="UP000076532"/>
    </source>
</evidence>
<dbReference type="SFLD" id="SFLDG01154">
    <property type="entry name" value="Main.5:_Phi-like"/>
    <property type="match status" value="1"/>
</dbReference>
<dbReference type="SFLD" id="SFLDS00019">
    <property type="entry name" value="Glutathione_Transferase_(cytos"/>
    <property type="match status" value="1"/>
</dbReference>
<dbReference type="OrthoDB" id="249703at2759"/>
<dbReference type="SFLD" id="SFLDG00358">
    <property type="entry name" value="Main_(cytGST)"/>
    <property type="match status" value="1"/>
</dbReference>
<dbReference type="CDD" id="cd03053">
    <property type="entry name" value="GST_N_Phi"/>
    <property type="match status" value="1"/>
</dbReference>
<dbReference type="Gene3D" id="1.20.1050.10">
    <property type="match status" value="1"/>
</dbReference>
<dbReference type="AlphaFoldDB" id="A0A166D8N2"/>
<dbReference type="Gene3D" id="3.40.30.10">
    <property type="entry name" value="Glutaredoxin"/>
    <property type="match status" value="1"/>
</dbReference>
<dbReference type="InterPro" id="IPR004046">
    <property type="entry name" value="GST_C"/>
</dbReference>
<dbReference type="GO" id="GO:0009636">
    <property type="term" value="P:response to toxic substance"/>
    <property type="evidence" value="ECO:0007669"/>
    <property type="project" value="UniProtKB-ARBA"/>
</dbReference>
<keyword evidence="3" id="KW-0808">Transferase</keyword>
<accession>A0A166D8N2</accession>
<evidence type="ECO:0000256" key="1">
    <source>
        <dbReference type="ARBA" id="ARBA00010128"/>
    </source>
</evidence>
<dbReference type="InterPro" id="IPR036249">
    <property type="entry name" value="Thioredoxin-like_sf"/>
</dbReference>
<dbReference type="PANTHER" id="PTHR43900">
    <property type="entry name" value="GLUTATHIONE S-TRANSFERASE RHO"/>
    <property type="match status" value="1"/>
</dbReference>
<proteinExistence type="inferred from homology"/>